<protein>
    <recommendedName>
        <fullName evidence="4">Titin-like</fullName>
    </recommendedName>
</protein>
<feature type="compositionally biased region" description="Acidic residues" evidence="1">
    <location>
        <begin position="178"/>
        <end position="198"/>
    </location>
</feature>
<feature type="compositionally biased region" description="Polar residues" evidence="1">
    <location>
        <begin position="798"/>
        <end position="808"/>
    </location>
</feature>
<gene>
    <name evidence="2" type="ORF">NQ317_009178</name>
</gene>
<accession>A0ABQ9J6E3</accession>
<feature type="compositionally biased region" description="Basic and acidic residues" evidence="1">
    <location>
        <begin position="1196"/>
        <end position="1205"/>
    </location>
</feature>
<comment type="caution">
    <text evidence="2">The sequence shown here is derived from an EMBL/GenBank/DDBJ whole genome shotgun (WGS) entry which is preliminary data.</text>
</comment>
<proteinExistence type="predicted"/>
<feature type="compositionally biased region" description="Polar residues" evidence="1">
    <location>
        <begin position="774"/>
        <end position="783"/>
    </location>
</feature>
<feature type="region of interest" description="Disordered" evidence="1">
    <location>
        <begin position="1404"/>
        <end position="1437"/>
    </location>
</feature>
<feature type="region of interest" description="Disordered" evidence="1">
    <location>
        <begin position="62"/>
        <end position="237"/>
    </location>
</feature>
<feature type="region of interest" description="Disordered" evidence="1">
    <location>
        <begin position="702"/>
        <end position="724"/>
    </location>
</feature>
<dbReference type="Proteomes" id="UP001162164">
    <property type="component" value="Unassembled WGS sequence"/>
</dbReference>
<feature type="compositionally biased region" description="Polar residues" evidence="1">
    <location>
        <begin position="497"/>
        <end position="510"/>
    </location>
</feature>
<sequence length="1509" mass="172575">MDQVNKKNKKDKKYPRVPIKTYRWEDIRRDRKRGGYPWTHLYKQPFDEEPDPEAFTMDALRKSKSSSTLGRSEGVVIADENKSDEKLNKADLKLSEPITDDVSSTIKTKEIETHDEKDNTDNKLEPENISEENIPEENTIRNGSKGTTPIKDDSEVLKKPDNHLQHEDGATSHRLQDTGEEEEIIDTTLMEDEDEEKDPTDVFDKLFEASASSVREQELETQRSKPVRSKSAEPERRRKLSLEKLLVTNKFKKSKLKRKRLYRKKETKTVKKPTPIKVVEPVYIHIPLKPQEGTTDEFSHLEFEDKTVPQIVGRKRSSSSTESPIQNEGVQFIYLTAPSDDEILDYHSSDVPETPSSETKVFFGNKIEELKELAKDVLNEISPPSKQLDTVDEETNSDKAKSDESSITSKKSEIVGEKNDDKTKYEIVSDGDKTKNEDGNKYDVPESIPTEALTVDISHTEEEKMMVDEEDGLNEAITKQDVVITKQEVATKPVVENNETSIMEDSTIKPSKNDAPALVPEVEKEITLEQPVDQKLKPTLKNETSPVIKKKVSFKRRSKTPKDGIYEDIQLSKASTGNENEEETKKQNSALTITTGQSMSVDEEKTYLDPQIIKTTSLEEDYNKWSKLNDHEYEPVNPPPDNETFPSPAPTIHIINIDQEPKYVQPITDIVITTPVDPIVKDEINNKPAATDTSMHIFTSATTVNDGQPPEPISSTNEKHKESPNKFQLAFKQKTEQLKLKLHNIKKPHITAPQKPKSQKVKTEKSKINFPKIPNTTKINLPSFNFGRRRSENRSLKQRQLSTESNAGDSKKPIFDFSTYPRIFKKKSKVSTGDDMDASPDFATVPRGSKKTKPGIQSETTVTWGGTDAIRIPLHPEEYFNAENEERMIETERESPEKVIDTREDSLERRMASHIRYDEDIDSEDEYERENHDINRDEFVNRWDYGNFNLDSNQEYLNNFKNSQYKVTDLDSPEDIPGQNEFRTNENKETYSSGSSLGMQRVGGVLEEIDSDEFFLRQKGISQDNIEVGMLLSSEIREAFRMPENALSKMQDPYERDFDHKGSNQSLPEARGKHKAIKKPKRKKTPHASQEKIPYVEESADEDLDVLPPSRPKRRSKRIKKLKNDDIIPYQETISLGTGHPERFLDHRESLGILGDDEREIENNAYENEVMEGKEQPEIKATDAYRSFELVDINKFNKDNSEERPAAPPRKQKSLKSLNLSEDGSIPEDINIQQYIADFNDEKMQTNAESVIPPSHQPPQRPIRMRSHTSSQSIITSTWDDESLKTENFDNQTPCVEEPCTREIVDYMGYAIIDKQKVRDPPLPPPRAPQRHKRSVKDKFFTVPRPAKGSDSPVRPLRNYSTLSQTKRNTEPATYENKENIDIMQYIESDDSNRNLQSGEILNKMKDRPLPAPPRPPRKSKPLQDITSKENISEISDEECKADFEEIEVSTQTEPLPEDFICEEVTQKASETILLPSNLKAEQDKGDVNQTKDAPTVKKEVNYANIFYS</sequence>
<feature type="compositionally biased region" description="Basic and acidic residues" evidence="1">
    <location>
        <begin position="107"/>
        <end position="126"/>
    </location>
</feature>
<feature type="region of interest" description="Disordered" evidence="1">
    <location>
        <begin position="972"/>
        <end position="996"/>
    </location>
</feature>
<feature type="compositionally biased region" description="Basic and acidic residues" evidence="1">
    <location>
        <begin position="396"/>
        <end position="444"/>
    </location>
</feature>
<feature type="region of interest" description="Disordered" evidence="1">
    <location>
        <begin position="830"/>
        <end position="860"/>
    </location>
</feature>
<reference evidence="2" key="1">
    <citation type="journal article" date="2023" name="Insect Mol. Biol.">
        <title>Genome sequencing provides insights into the evolution of gene families encoding plant cell wall-degrading enzymes in longhorned beetles.</title>
        <authorList>
            <person name="Shin N.R."/>
            <person name="Okamura Y."/>
            <person name="Kirsch R."/>
            <person name="Pauchet Y."/>
        </authorList>
    </citation>
    <scope>NUCLEOTIDE SEQUENCE</scope>
    <source>
        <strain evidence="2">MMC_N1</strain>
    </source>
</reference>
<dbReference type="EMBL" id="JAPWTJ010001244">
    <property type="protein sequence ID" value="KAJ8973087.1"/>
    <property type="molecule type" value="Genomic_DNA"/>
</dbReference>
<feature type="region of interest" description="Disordered" evidence="1">
    <location>
        <begin position="1054"/>
        <end position="1097"/>
    </location>
</feature>
<feature type="region of interest" description="Disordered" evidence="1">
    <location>
        <begin position="551"/>
        <end position="591"/>
    </location>
</feature>
<feature type="compositionally biased region" description="Basic and acidic residues" evidence="1">
    <location>
        <begin position="1427"/>
        <end position="1437"/>
    </location>
</feature>
<feature type="region of interest" description="Disordered" evidence="1">
    <location>
        <begin position="380"/>
        <end position="451"/>
    </location>
</feature>
<feature type="compositionally biased region" description="Basic and acidic residues" evidence="1">
    <location>
        <begin position="150"/>
        <end position="177"/>
    </location>
</feature>
<organism evidence="2 3">
    <name type="scientific">Molorchus minor</name>
    <dbReference type="NCBI Taxonomy" id="1323400"/>
    <lineage>
        <taxon>Eukaryota</taxon>
        <taxon>Metazoa</taxon>
        <taxon>Ecdysozoa</taxon>
        <taxon>Arthropoda</taxon>
        <taxon>Hexapoda</taxon>
        <taxon>Insecta</taxon>
        <taxon>Pterygota</taxon>
        <taxon>Neoptera</taxon>
        <taxon>Endopterygota</taxon>
        <taxon>Coleoptera</taxon>
        <taxon>Polyphaga</taxon>
        <taxon>Cucujiformia</taxon>
        <taxon>Chrysomeloidea</taxon>
        <taxon>Cerambycidae</taxon>
        <taxon>Lamiinae</taxon>
        <taxon>Monochamini</taxon>
        <taxon>Molorchus</taxon>
    </lineage>
</organism>
<evidence type="ECO:0000313" key="3">
    <source>
        <dbReference type="Proteomes" id="UP001162164"/>
    </source>
</evidence>
<evidence type="ECO:0008006" key="4">
    <source>
        <dbReference type="Google" id="ProtNLM"/>
    </source>
</evidence>
<keyword evidence="3" id="KW-1185">Reference proteome</keyword>
<feature type="compositionally biased region" description="Basic residues" evidence="1">
    <location>
        <begin position="1072"/>
        <end position="1086"/>
    </location>
</feature>
<feature type="region of interest" description="Disordered" evidence="1">
    <location>
        <begin position="1196"/>
        <end position="1224"/>
    </location>
</feature>
<feature type="region of interest" description="Disordered" evidence="1">
    <location>
        <begin position="497"/>
        <end position="516"/>
    </location>
</feature>
<feature type="region of interest" description="Disordered" evidence="1">
    <location>
        <begin position="747"/>
        <end position="812"/>
    </location>
</feature>
<feature type="compositionally biased region" description="Basic and acidic residues" evidence="1">
    <location>
        <begin position="79"/>
        <end position="94"/>
    </location>
</feature>
<name>A0ABQ9J6E3_9CUCU</name>
<feature type="region of interest" description="Disordered" evidence="1">
    <location>
        <begin position="1249"/>
        <end position="1269"/>
    </location>
</feature>
<evidence type="ECO:0000256" key="1">
    <source>
        <dbReference type="SAM" id="MobiDB-lite"/>
    </source>
</evidence>
<evidence type="ECO:0000313" key="2">
    <source>
        <dbReference type="EMBL" id="KAJ8973087.1"/>
    </source>
</evidence>
<feature type="region of interest" description="Disordered" evidence="1">
    <location>
        <begin position="1316"/>
        <end position="1336"/>
    </location>
</feature>